<proteinExistence type="predicted"/>
<dbReference type="EMBL" id="CABVMM010000012">
    <property type="protein sequence ID" value="VVV01743.1"/>
    <property type="molecule type" value="Genomic_DNA"/>
</dbReference>
<organism evidence="1 2">
    <name type="scientific">Mesonia oceanica</name>
    <dbReference type="NCBI Taxonomy" id="2687242"/>
    <lineage>
        <taxon>Bacteria</taxon>
        <taxon>Pseudomonadati</taxon>
        <taxon>Bacteroidota</taxon>
        <taxon>Flavobacteriia</taxon>
        <taxon>Flavobacteriales</taxon>
        <taxon>Flavobacteriaceae</taxon>
        <taxon>Mesonia</taxon>
    </lineage>
</organism>
<protein>
    <submittedName>
        <fullName evidence="1">Uncharacterized protein</fullName>
    </submittedName>
</protein>
<evidence type="ECO:0000313" key="1">
    <source>
        <dbReference type="EMBL" id="VVV01743.1"/>
    </source>
</evidence>
<keyword evidence="2" id="KW-1185">Reference proteome</keyword>
<comment type="caution">
    <text evidence="1">The sequence shown here is derived from an EMBL/GenBank/DDBJ whole genome shotgun (WGS) entry which is preliminary data.</text>
</comment>
<accession>A0AC61YBI8</accession>
<gene>
    <name evidence="1" type="ORF">FVB9532_03037</name>
</gene>
<reference evidence="1" key="1">
    <citation type="submission" date="2019-09" db="EMBL/GenBank/DDBJ databases">
        <authorList>
            <person name="Rodrigo-Torres L."/>
            <person name="Arahal R. D."/>
            <person name="Lucena T."/>
        </authorList>
    </citation>
    <scope>NUCLEOTIDE SEQUENCE</scope>
    <source>
        <strain evidence="1">ISS653</strain>
    </source>
</reference>
<name>A0AC61YBI8_9FLAO</name>
<evidence type="ECO:0000313" key="2">
    <source>
        <dbReference type="Proteomes" id="UP000356253"/>
    </source>
</evidence>
<dbReference type="Proteomes" id="UP000356253">
    <property type="component" value="Unassembled WGS sequence"/>
</dbReference>
<sequence length="156" mass="18298">MASKRKTFNTIIIILIAVFIIAQFFGPEENTYQQVPDTDIAKVENVPSEVMNILKTSCYDCHSNNTTYPWYDKITPVNYYLAEHVEDGKRHLNYSEWGNLSQKRKNHKMEETEEMIEKGEMPLRSYLWLHNDAKLSEAQAKTLTNWVKDYLSKSKN</sequence>